<accession>A0A1H6JC47</accession>
<evidence type="ECO:0000313" key="7">
    <source>
        <dbReference type="Proteomes" id="UP000198559"/>
    </source>
</evidence>
<reference evidence="5" key="1">
    <citation type="submission" date="2016-06" db="EMBL/GenBank/DDBJ databases">
        <authorList>
            <person name="Olsen C.W."/>
            <person name="Carey S."/>
            <person name="Hinshaw L."/>
            <person name="Karasin A.I."/>
        </authorList>
    </citation>
    <scope>NUCLEOTIDE SEQUENCE [LARGE SCALE GENOMIC DNA]</scope>
    <source>
        <strain evidence="6">BazSymA</strain>
        <strain evidence="5">BazSymB</strain>
    </source>
</reference>
<comment type="similarity">
    <text evidence="1 4">Belongs to the HypD family.</text>
</comment>
<dbReference type="NCBIfam" id="TIGR00075">
    <property type="entry name" value="hypD"/>
    <property type="match status" value="1"/>
</dbReference>
<dbReference type="RefSeq" id="WP_090714956.1">
    <property type="nucleotide sequence ID" value="NZ_CAESAP020000397.1"/>
</dbReference>
<dbReference type="GO" id="GO:0051604">
    <property type="term" value="P:protein maturation"/>
    <property type="evidence" value="ECO:0007669"/>
    <property type="project" value="TreeGrafter"/>
</dbReference>
<gene>
    <name evidence="6" type="ORF">BAZSYMA_ACONTIG00012_4</name>
    <name evidence="5" type="ORF">BAZSYMB_SCAFFOLD00037_13</name>
</gene>
<dbReference type="PANTHER" id="PTHR30149:SF0">
    <property type="entry name" value="HYDROGENASE MATURATION FACTOR HYPD"/>
    <property type="match status" value="1"/>
</dbReference>
<evidence type="ECO:0000256" key="4">
    <source>
        <dbReference type="PIRNR" id="PIRNR005622"/>
    </source>
</evidence>
<dbReference type="Proteomes" id="UP000198559">
    <property type="component" value="Unassembled WGS sequence"/>
</dbReference>
<reference evidence="7 8" key="2">
    <citation type="submission" date="2016-06" db="EMBL/GenBank/DDBJ databases">
        <authorList>
            <person name="Petersen J."/>
            <person name="Sayavedra L."/>
        </authorList>
    </citation>
    <scope>NUCLEOTIDE SEQUENCE [LARGE SCALE GENOMIC DNA]</scope>
    <source>
        <strain evidence="8">BazSymA</strain>
        <strain evidence="7">BazSymB</strain>
    </source>
</reference>
<dbReference type="STRING" id="235205.BAZSYMB_SCAFFOLD00037_13"/>
<proteinExistence type="inferred from homology"/>
<organism evidence="5 7">
    <name type="scientific">Bathymodiolus azoricus thioautotrophic gill symbiont</name>
    <dbReference type="NCBI Taxonomy" id="235205"/>
    <lineage>
        <taxon>Bacteria</taxon>
        <taxon>Pseudomonadati</taxon>
        <taxon>Pseudomonadota</taxon>
        <taxon>Gammaproteobacteria</taxon>
        <taxon>sulfur-oxidizing symbionts</taxon>
    </lineage>
</organism>
<dbReference type="InterPro" id="IPR042243">
    <property type="entry name" value="HypD_1"/>
</dbReference>
<evidence type="ECO:0000313" key="6">
    <source>
        <dbReference type="EMBL" id="SEH66033.1"/>
    </source>
</evidence>
<dbReference type="Proteomes" id="UP000198988">
    <property type="component" value="Unassembled WGS sequence"/>
</dbReference>
<dbReference type="Gene3D" id="6.10.20.100">
    <property type="match status" value="1"/>
</dbReference>
<dbReference type="PIRSF" id="PIRSF005622">
    <property type="entry name" value="Hydrgn_mat_hypD"/>
    <property type="match status" value="1"/>
</dbReference>
<dbReference type="EMBL" id="CDSC02000079">
    <property type="protein sequence ID" value="SEH66033.1"/>
    <property type="molecule type" value="Genomic_DNA"/>
</dbReference>
<evidence type="ECO:0000256" key="2">
    <source>
        <dbReference type="ARBA" id="ARBA00022723"/>
    </source>
</evidence>
<dbReference type="Pfam" id="PF01924">
    <property type="entry name" value="HypD"/>
    <property type="match status" value="1"/>
</dbReference>
<evidence type="ECO:0000256" key="1">
    <source>
        <dbReference type="ARBA" id="ARBA00007888"/>
    </source>
</evidence>
<keyword evidence="2" id="KW-0479">Metal-binding</keyword>
<sequence>MKYVDEFRDPKQAKKILKEIEILCLEIELSEDRPIQIMEVCGGHTHSIFRYGLNQLLPKKLDFVHGPGCPVCVLPRSVVDNCISIANNKDVIFTTFGDAMRVPGSKQSLLDLKAEGADIRMVYSPLDALTIAKNNPEKRVVFFGLGFETTMPSTALSIMQAKKIEVNNFYLFCNHITIIPTIKAVLDSPGMRIDGFLGPGHVSLIIGTKPYDFIADEYHKPLVAAGFEPLDILQSVWMILKQLKNGEAKIENQYKRLVLDDGNASALDPISEVFELRDFFEWRGLGSINHSGVKINNKYRDFDAEVEFKLKEVTVTDPDVCQCGEVLKGILKPWECKVFGKECTPEIPLGALMVSTEGACSAHYSYGQNIDLINKK</sequence>
<dbReference type="GO" id="GO:0005506">
    <property type="term" value="F:iron ion binding"/>
    <property type="evidence" value="ECO:0007669"/>
    <property type="project" value="TreeGrafter"/>
</dbReference>
<keyword evidence="3" id="KW-0408">Iron</keyword>
<evidence type="ECO:0000256" key="3">
    <source>
        <dbReference type="ARBA" id="ARBA00023004"/>
    </source>
</evidence>
<dbReference type="OrthoDB" id="9770424at2"/>
<dbReference type="AlphaFoldDB" id="A0A1H6JC47"/>
<dbReference type="Gene3D" id="3.40.50.11750">
    <property type="entry name" value="HypD, alpha/beta domain 1"/>
    <property type="match status" value="2"/>
</dbReference>
<dbReference type="EMBL" id="CVUD02000036">
    <property type="protein sequence ID" value="SEH59861.1"/>
    <property type="molecule type" value="Genomic_DNA"/>
</dbReference>
<name>A0A1H6JC47_9GAMM</name>
<evidence type="ECO:0000313" key="8">
    <source>
        <dbReference type="Proteomes" id="UP000198988"/>
    </source>
</evidence>
<dbReference type="InterPro" id="IPR042244">
    <property type="entry name" value="HypD_2_sf"/>
</dbReference>
<evidence type="ECO:0000313" key="5">
    <source>
        <dbReference type="EMBL" id="SEH59861.1"/>
    </source>
</evidence>
<dbReference type="InterPro" id="IPR002780">
    <property type="entry name" value="Hyd_form_HypD"/>
</dbReference>
<dbReference type="GO" id="GO:0051539">
    <property type="term" value="F:4 iron, 4 sulfur cluster binding"/>
    <property type="evidence" value="ECO:0007669"/>
    <property type="project" value="TreeGrafter"/>
</dbReference>
<protein>
    <recommendedName>
        <fullName evidence="4">Hydrogenase maturation factor</fullName>
    </recommendedName>
</protein>
<dbReference type="GO" id="GO:0070025">
    <property type="term" value="F:carbon monoxide binding"/>
    <property type="evidence" value="ECO:0007669"/>
    <property type="project" value="TreeGrafter"/>
</dbReference>
<dbReference type="PANTHER" id="PTHR30149">
    <property type="entry name" value="HYDROGENASE PROTEIN ASSEMBLY PROTEIN HYPD"/>
    <property type="match status" value="1"/>
</dbReference>